<dbReference type="Proteomes" id="UP000659697">
    <property type="component" value="Unassembled WGS sequence"/>
</dbReference>
<feature type="domain" description="STAS" evidence="1">
    <location>
        <begin position="14"/>
        <end position="101"/>
    </location>
</feature>
<accession>A0ABQ3KVJ3</accession>
<sequence>MSYFCHFNAEQGCLRVQGELTIYQASATLQAFRAACASMQLTQLDLSQVTDFDSAGLQLLLALKKSAPEVQLRHHSDAVIKVLSLTNLMTELDLDPLSGGV</sequence>
<dbReference type="InterPro" id="IPR052746">
    <property type="entry name" value="MlaB_ABC_Transporter"/>
</dbReference>
<keyword evidence="3" id="KW-1185">Reference proteome</keyword>
<proteinExistence type="predicted"/>
<evidence type="ECO:0000259" key="1">
    <source>
        <dbReference type="PROSITE" id="PS50801"/>
    </source>
</evidence>
<name>A0ABQ3KVJ3_9ALTE</name>
<evidence type="ECO:0000313" key="2">
    <source>
        <dbReference type="EMBL" id="GHG63414.1"/>
    </source>
</evidence>
<reference evidence="3" key="1">
    <citation type="journal article" date="2019" name="Int. J. Syst. Evol. Microbiol.">
        <title>The Global Catalogue of Microorganisms (GCM) 10K type strain sequencing project: providing services to taxonomists for standard genome sequencing and annotation.</title>
        <authorList>
            <consortium name="The Broad Institute Genomics Platform"/>
            <consortium name="The Broad Institute Genome Sequencing Center for Infectious Disease"/>
            <person name="Wu L."/>
            <person name="Ma J."/>
        </authorList>
    </citation>
    <scope>NUCLEOTIDE SEQUENCE [LARGE SCALE GENOMIC DNA]</scope>
    <source>
        <strain evidence="3">CGMCC 1.7003</strain>
    </source>
</reference>
<dbReference type="Pfam" id="PF13466">
    <property type="entry name" value="STAS_2"/>
    <property type="match status" value="1"/>
</dbReference>
<dbReference type="PANTHER" id="PTHR35849:SF2">
    <property type="entry name" value="BLR2341 PROTEIN"/>
    <property type="match status" value="1"/>
</dbReference>
<dbReference type="PANTHER" id="PTHR35849">
    <property type="entry name" value="BLR2341 PROTEIN"/>
    <property type="match status" value="1"/>
</dbReference>
<comment type="caution">
    <text evidence="2">The sequence shown here is derived from an EMBL/GenBank/DDBJ whole genome shotgun (WGS) entry which is preliminary data.</text>
</comment>
<organism evidence="2 3">
    <name type="scientific">Alishewanella longhuensis</name>
    <dbReference type="NCBI Taxonomy" id="1091037"/>
    <lineage>
        <taxon>Bacteria</taxon>
        <taxon>Pseudomonadati</taxon>
        <taxon>Pseudomonadota</taxon>
        <taxon>Gammaproteobacteria</taxon>
        <taxon>Alteromonadales</taxon>
        <taxon>Alteromonadaceae</taxon>
        <taxon>Alishewanella</taxon>
    </lineage>
</organism>
<protein>
    <submittedName>
        <fullName evidence="2">Anti-sigma factor antagonist</fullName>
    </submittedName>
</protein>
<dbReference type="PROSITE" id="PS50801">
    <property type="entry name" value="STAS"/>
    <property type="match status" value="1"/>
</dbReference>
<dbReference type="CDD" id="cd07043">
    <property type="entry name" value="STAS_anti-anti-sigma_factors"/>
    <property type="match status" value="1"/>
</dbReference>
<dbReference type="InterPro" id="IPR058548">
    <property type="entry name" value="MlaB-like_STAS"/>
</dbReference>
<dbReference type="SUPFAM" id="SSF52091">
    <property type="entry name" value="SpoIIaa-like"/>
    <property type="match status" value="1"/>
</dbReference>
<dbReference type="EMBL" id="BNAO01000002">
    <property type="protein sequence ID" value="GHG63414.1"/>
    <property type="molecule type" value="Genomic_DNA"/>
</dbReference>
<dbReference type="Gene3D" id="3.30.750.24">
    <property type="entry name" value="STAS domain"/>
    <property type="match status" value="1"/>
</dbReference>
<gene>
    <name evidence="2" type="primary">rsbV</name>
    <name evidence="2" type="ORF">GCM10010919_09090</name>
</gene>
<dbReference type="InterPro" id="IPR036513">
    <property type="entry name" value="STAS_dom_sf"/>
</dbReference>
<evidence type="ECO:0000313" key="3">
    <source>
        <dbReference type="Proteomes" id="UP000659697"/>
    </source>
</evidence>
<dbReference type="RefSeq" id="WP_189430699.1">
    <property type="nucleotide sequence ID" value="NZ_BNAO01000002.1"/>
</dbReference>
<dbReference type="InterPro" id="IPR002645">
    <property type="entry name" value="STAS_dom"/>
</dbReference>